<sequence>MLAKRRNTHDKNKTQRCWWGRNSSHEAYSEQEATDHVSMGGLEDPCPPETRRRVKDAYFDCASDDILEFGMSTEDDPGPEIDRSVEIREVDTPIGKNRKD</sequence>
<protein>
    <submittedName>
        <fullName evidence="2">Uncharacterized protein</fullName>
    </submittedName>
</protein>
<reference evidence="2 3" key="1">
    <citation type="submission" date="2024-07" db="EMBL/GenBank/DDBJ databases">
        <title>Chromosome-level genome assembly of the water stick insect Ranatra chinensis (Heteroptera: Nepidae).</title>
        <authorList>
            <person name="Liu X."/>
        </authorList>
    </citation>
    <scope>NUCLEOTIDE SEQUENCE [LARGE SCALE GENOMIC DNA]</scope>
    <source>
        <strain evidence="2">Cailab_2021Rc</strain>
        <tissue evidence="2">Muscle</tissue>
    </source>
</reference>
<keyword evidence="3" id="KW-1185">Reference proteome</keyword>
<name>A0ABD0Y4K1_9HEMI</name>
<proteinExistence type="predicted"/>
<organism evidence="2 3">
    <name type="scientific">Ranatra chinensis</name>
    <dbReference type="NCBI Taxonomy" id="642074"/>
    <lineage>
        <taxon>Eukaryota</taxon>
        <taxon>Metazoa</taxon>
        <taxon>Ecdysozoa</taxon>
        <taxon>Arthropoda</taxon>
        <taxon>Hexapoda</taxon>
        <taxon>Insecta</taxon>
        <taxon>Pterygota</taxon>
        <taxon>Neoptera</taxon>
        <taxon>Paraneoptera</taxon>
        <taxon>Hemiptera</taxon>
        <taxon>Heteroptera</taxon>
        <taxon>Panheteroptera</taxon>
        <taxon>Nepomorpha</taxon>
        <taxon>Nepidae</taxon>
        <taxon>Ranatrinae</taxon>
        <taxon>Ranatra</taxon>
    </lineage>
</organism>
<evidence type="ECO:0000313" key="3">
    <source>
        <dbReference type="Proteomes" id="UP001558652"/>
    </source>
</evidence>
<dbReference type="Proteomes" id="UP001558652">
    <property type="component" value="Unassembled WGS sequence"/>
</dbReference>
<feature type="region of interest" description="Disordered" evidence="1">
    <location>
        <begin position="1"/>
        <end position="47"/>
    </location>
</feature>
<evidence type="ECO:0000256" key="1">
    <source>
        <dbReference type="SAM" id="MobiDB-lite"/>
    </source>
</evidence>
<gene>
    <name evidence="2" type="ORF">AAG570_003730</name>
</gene>
<dbReference type="AlphaFoldDB" id="A0ABD0Y4K1"/>
<evidence type="ECO:0000313" key="2">
    <source>
        <dbReference type="EMBL" id="KAL1122325.1"/>
    </source>
</evidence>
<dbReference type="EMBL" id="JBFDAA010000014">
    <property type="protein sequence ID" value="KAL1122325.1"/>
    <property type="molecule type" value="Genomic_DNA"/>
</dbReference>
<comment type="caution">
    <text evidence="2">The sequence shown here is derived from an EMBL/GenBank/DDBJ whole genome shotgun (WGS) entry which is preliminary data.</text>
</comment>
<accession>A0ABD0Y4K1</accession>